<dbReference type="EMBL" id="CAUYUJ010016893">
    <property type="protein sequence ID" value="CAK0869836.1"/>
    <property type="molecule type" value="Genomic_DNA"/>
</dbReference>
<dbReference type="InterPro" id="IPR004843">
    <property type="entry name" value="Calcineurin-like_PHP"/>
</dbReference>
<dbReference type="PANTHER" id="PTHR45668">
    <property type="entry name" value="SERINE/THREONINE-PROTEIN PHOSPHATASE 5-RELATED"/>
    <property type="match status" value="1"/>
</dbReference>
<dbReference type="InterPro" id="IPR006186">
    <property type="entry name" value="Ser/Thr-sp_prot-phosphatase"/>
</dbReference>
<sequence length="591" mass="64860">MLKALRSPVIDLAVPECVDSEDADPKLVIVGDTHGQLADVLHIFQEHGTPSPTRLYLFNGDITDRGPESVEIWMLVLAFKIRYPQHVHVLRGNHENEKLNTRPVKWGGGFSDECNKKYPPHIFGIFNRLFTLLPVFAVVQGDIFVVHAGLFRSPGVTLEQLRSLPYREHYPDPPQANKSGKMTRGPWSDDESVLFDAQWADPQAKPGIGTSKRGKCVIAFGPDVTHQFLEANGLSLVIRSHEVPRSRRGFELTHNDKLMTVFSASNYGGLMGNHGAVAVIRSGPPPPHAPRGPVAVELPRGLSVQCVEHSPDQLKDEAGAGVRQARSAKKVLREFQGAPLGSRGCASEAANEVVRHALGLVNLERDELELRCNALDVHNQGHLGFNAIVEELEQAVCAEFDWGALLRSAGKFGERVQYRNLLAAIKVQWCALGQGQTAALAEAMLRAELDLDSLRDLFDYSRDGQVSPAELRRSLGLLLPNLSSEQVRHVQRLIGHSAFSLSQLMERLLQFLPPLALEEEWMGSALAHLGQVIQRWAGDGVALHAALLQFYTVFDEDLPPPRAPPAPGVAALLELLLLDLLPLDLAAASCN</sequence>
<proteinExistence type="inferred from homology"/>
<dbReference type="Pfam" id="PF00149">
    <property type="entry name" value="Metallophos"/>
    <property type="match status" value="1"/>
</dbReference>
<evidence type="ECO:0000256" key="6">
    <source>
        <dbReference type="SAM" id="MobiDB-lite"/>
    </source>
</evidence>
<dbReference type="Proteomes" id="UP001189429">
    <property type="component" value="Unassembled WGS sequence"/>
</dbReference>
<evidence type="ECO:0000256" key="1">
    <source>
        <dbReference type="ARBA" id="ARBA00001936"/>
    </source>
</evidence>
<dbReference type="SMART" id="SM00156">
    <property type="entry name" value="PP2Ac"/>
    <property type="match status" value="1"/>
</dbReference>
<evidence type="ECO:0000256" key="3">
    <source>
        <dbReference type="ARBA" id="ARBA00022837"/>
    </source>
</evidence>
<dbReference type="InterPro" id="IPR051134">
    <property type="entry name" value="PPP_phosphatase"/>
</dbReference>
<name>A0ABN9VD49_9DINO</name>
<dbReference type="PANTHER" id="PTHR45668:SF9">
    <property type="entry name" value="SERINE_THREONINE-PROTEIN PHOSPHATASE 7"/>
    <property type="match status" value="1"/>
</dbReference>
<evidence type="ECO:0000259" key="7">
    <source>
        <dbReference type="PROSITE" id="PS00125"/>
    </source>
</evidence>
<evidence type="ECO:0000256" key="5">
    <source>
        <dbReference type="RuleBase" id="RU004273"/>
    </source>
</evidence>
<feature type="region of interest" description="Disordered" evidence="6">
    <location>
        <begin position="167"/>
        <end position="187"/>
    </location>
</feature>
<evidence type="ECO:0000313" key="8">
    <source>
        <dbReference type="EMBL" id="CAK0869836.1"/>
    </source>
</evidence>
<comment type="cofactor">
    <cofactor evidence="1">
        <name>Mn(2+)</name>
        <dbReference type="ChEBI" id="CHEBI:29035"/>
    </cofactor>
</comment>
<evidence type="ECO:0000256" key="4">
    <source>
        <dbReference type="ARBA" id="ARBA00023211"/>
    </source>
</evidence>
<organism evidence="8 9">
    <name type="scientific">Prorocentrum cordatum</name>
    <dbReference type="NCBI Taxonomy" id="2364126"/>
    <lineage>
        <taxon>Eukaryota</taxon>
        <taxon>Sar</taxon>
        <taxon>Alveolata</taxon>
        <taxon>Dinophyceae</taxon>
        <taxon>Prorocentrales</taxon>
        <taxon>Prorocentraceae</taxon>
        <taxon>Prorocentrum</taxon>
    </lineage>
</organism>
<keyword evidence="5" id="KW-0378">Hydrolase</keyword>
<dbReference type="InterPro" id="IPR011992">
    <property type="entry name" value="EF-hand-dom_pair"/>
</dbReference>
<dbReference type="InterPro" id="IPR018247">
    <property type="entry name" value="EF_Hand_1_Ca_BS"/>
</dbReference>
<dbReference type="PROSITE" id="PS00125">
    <property type="entry name" value="SER_THR_PHOSPHATASE"/>
    <property type="match status" value="1"/>
</dbReference>
<dbReference type="PROSITE" id="PS00018">
    <property type="entry name" value="EF_HAND_1"/>
    <property type="match status" value="1"/>
</dbReference>
<dbReference type="EC" id="3.1.3.16" evidence="5"/>
<evidence type="ECO:0000256" key="2">
    <source>
        <dbReference type="ARBA" id="ARBA00022723"/>
    </source>
</evidence>
<dbReference type="SUPFAM" id="SSF47473">
    <property type="entry name" value="EF-hand"/>
    <property type="match status" value="1"/>
</dbReference>
<gene>
    <name evidence="8" type="ORF">PCOR1329_LOCUS56081</name>
</gene>
<accession>A0ABN9VD49</accession>
<reference evidence="8" key="1">
    <citation type="submission" date="2023-10" db="EMBL/GenBank/DDBJ databases">
        <authorList>
            <person name="Chen Y."/>
            <person name="Shah S."/>
            <person name="Dougan E. K."/>
            <person name="Thang M."/>
            <person name="Chan C."/>
        </authorList>
    </citation>
    <scope>NUCLEOTIDE SEQUENCE [LARGE SCALE GENOMIC DNA]</scope>
</reference>
<keyword evidence="4" id="KW-0464">Manganese</keyword>
<dbReference type="Gene3D" id="3.60.21.10">
    <property type="match status" value="1"/>
</dbReference>
<evidence type="ECO:0000313" key="9">
    <source>
        <dbReference type="Proteomes" id="UP001189429"/>
    </source>
</evidence>
<comment type="catalytic activity">
    <reaction evidence="5">
        <text>O-phospho-L-threonyl-[protein] + H2O = L-threonyl-[protein] + phosphate</text>
        <dbReference type="Rhea" id="RHEA:47004"/>
        <dbReference type="Rhea" id="RHEA-COMP:11060"/>
        <dbReference type="Rhea" id="RHEA-COMP:11605"/>
        <dbReference type="ChEBI" id="CHEBI:15377"/>
        <dbReference type="ChEBI" id="CHEBI:30013"/>
        <dbReference type="ChEBI" id="CHEBI:43474"/>
        <dbReference type="ChEBI" id="CHEBI:61977"/>
        <dbReference type="EC" id="3.1.3.16"/>
    </reaction>
</comment>
<dbReference type="SUPFAM" id="SSF56300">
    <property type="entry name" value="Metallo-dependent phosphatases"/>
    <property type="match status" value="1"/>
</dbReference>
<comment type="caution">
    <text evidence="8">The sequence shown here is derived from an EMBL/GenBank/DDBJ whole genome shotgun (WGS) entry which is preliminary data.</text>
</comment>
<keyword evidence="3" id="KW-0106">Calcium</keyword>
<dbReference type="PRINTS" id="PR00114">
    <property type="entry name" value="STPHPHTASE"/>
</dbReference>
<feature type="domain" description="Serine/threonine specific protein phosphatases" evidence="7">
    <location>
        <begin position="90"/>
        <end position="95"/>
    </location>
</feature>
<protein>
    <recommendedName>
        <fullName evidence="5">Serine/threonine-protein phosphatase</fullName>
        <ecNumber evidence="5">3.1.3.16</ecNumber>
    </recommendedName>
</protein>
<dbReference type="InterPro" id="IPR029052">
    <property type="entry name" value="Metallo-depent_PP-like"/>
</dbReference>
<keyword evidence="2" id="KW-0479">Metal-binding</keyword>
<comment type="similarity">
    <text evidence="5">Belongs to the PPP phosphatase family.</text>
</comment>
<keyword evidence="9" id="KW-1185">Reference proteome</keyword>